<dbReference type="Ensembl" id="ENSOART00020046316.1">
    <property type="protein sequence ID" value="ENSOARP00020037879.1"/>
    <property type="gene ID" value="ENSOARG00020037964.1"/>
</dbReference>
<accession>A0AC11D018</accession>
<organism evidence="1">
    <name type="scientific">Ovis aries</name>
    <name type="common">Sheep</name>
    <dbReference type="NCBI Taxonomy" id="9940"/>
    <lineage>
        <taxon>Eukaryota</taxon>
        <taxon>Metazoa</taxon>
        <taxon>Chordata</taxon>
        <taxon>Craniata</taxon>
        <taxon>Vertebrata</taxon>
        <taxon>Euteleostomi</taxon>
        <taxon>Mammalia</taxon>
        <taxon>Eutheria</taxon>
        <taxon>Laurasiatheria</taxon>
        <taxon>Artiodactyla</taxon>
        <taxon>Ruminantia</taxon>
        <taxon>Pecora</taxon>
        <taxon>Bovidae</taxon>
        <taxon>Caprinae</taxon>
        <taxon>Ovis</taxon>
    </lineage>
</organism>
<reference evidence="1" key="3">
    <citation type="submission" date="2025-09" db="UniProtKB">
        <authorList>
            <consortium name="Ensembl"/>
        </authorList>
    </citation>
    <scope>IDENTIFICATION</scope>
</reference>
<name>A0AC11D018_SHEEP</name>
<evidence type="ECO:0000313" key="1">
    <source>
        <dbReference type="Ensembl" id="ENSOARP00020037879.1"/>
    </source>
</evidence>
<reference evidence="1" key="2">
    <citation type="submission" date="2025-08" db="UniProtKB">
        <authorList>
            <consortium name="Ensembl"/>
        </authorList>
    </citation>
    <scope>IDENTIFICATION</scope>
</reference>
<sequence>MKELCLKYGIVVRPKSEPTRQMVLGTGNQEKEHPHEDSPPTAPELPGAPSLYPNVPPYLGAPPPQKPARVCSLVETGGEFGPTRIHKPFSLLELRQIKQDLGSYTDDPGKYIDTFQHITLAFNLMWKDIMVIFSQTLSDPEHTRVLKEARRYATGLHMSSDRYPVGETTVPSSDPNWNYNDPEHIWERDHFLICVKAGLKAAQQKVISYACVSAITQEPNENPIAFLGRLKEALQKFTNLDLDSYKGQVILKDKFLSQCASDIRIKLQQLQQQDPAASLDEMVQTSTNTFYNREQEKEAKAQKKERKKETRHAQKLATLQESPMANTKSLKDKARDKCLICNRQGIGPKSVQTVTSLLEWLATNAINWDIGQHSGLGTQEPQGQAPSLPSRWFKAARSSQPTCHR</sequence>
<protein>
    <submittedName>
        <fullName evidence="1">Uncharacterized protein</fullName>
    </submittedName>
</protein>
<proteinExistence type="predicted"/>
<reference evidence="1" key="1">
    <citation type="submission" date="2020-11" db="EMBL/GenBank/DDBJ databases">
        <authorList>
            <person name="Davenport K.M."/>
            <person name="Bickhart D.M."/>
            <person name="Smith T.P.L."/>
            <person name="Murdoch B.M."/>
            <person name="Rosen B.D."/>
        </authorList>
    </citation>
    <scope>NUCLEOTIDE SEQUENCE [LARGE SCALE GENOMIC DNA]</scope>
    <source>
        <strain evidence="1">OAR_USU_Benz2616</strain>
    </source>
</reference>